<dbReference type="STRING" id="35608.A0A2U1MF61"/>
<dbReference type="OrthoDB" id="2194681at2759"/>
<comment type="subunit">
    <text evidence="2">P1 and P2 exist as dimers at the large ribosomal subunit.</text>
</comment>
<dbReference type="Proteomes" id="UP000245207">
    <property type="component" value="Unassembled WGS sequence"/>
</dbReference>
<comment type="caution">
    <text evidence="5">The sequence shown here is derived from an EMBL/GenBank/DDBJ whole genome shotgun (WGS) entry which is preliminary data.</text>
</comment>
<dbReference type="GO" id="GO:0022625">
    <property type="term" value="C:cytosolic large ribosomal subunit"/>
    <property type="evidence" value="ECO:0007669"/>
    <property type="project" value="TreeGrafter"/>
</dbReference>
<protein>
    <submittedName>
        <fullName evidence="5">60S acidic ribosomal protein P1</fullName>
    </submittedName>
</protein>
<evidence type="ECO:0000313" key="6">
    <source>
        <dbReference type="Proteomes" id="UP000245207"/>
    </source>
</evidence>
<keyword evidence="3 5" id="KW-0689">Ribosomal protein</keyword>
<evidence type="ECO:0000256" key="1">
    <source>
        <dbReference type="ARBA" id="ARBA00005436"/>
    </source>
</evidence>
<evidence type="ECO:0000256" key="4">
    <source>
        <dbReference type="ARBA" id="ARBA00023274"/>
    </source>
</evidence>
<keyword evidence="6" id="KW-1185">Reference proteome</keyword>
<proteinExistence type="inferred from homology"/>
<dbReference type="InterPro" id="IPR038716">
    <property type="entry name" value="P1/P2_N_sf"/>
</dbReference>
<evidence type="ECO:0000256" key="3">
    <source>
        <dbReference type="ARBA" id="ARBA00022980"/>
    </source>
</evidence>
<dbReference type="GO" id="GO:0043021">
    <property type="term" value="F:ribonucleoprotein complex binding"/>
    <property type="evidence" value="ECO:0007669"/>
    <property type="project" value="TreeGrafter"/>
</dbReference>
<dbReference type="Gene3D" id="1.10.10.1410">
    <property type="match status" value="1"/>
</dbReference>
<dbReference type="PANTHER" id="PTHR45696:SF43">
    <property type="entry name" value="RIBOSOMAL PROTEIN L12 FAMILY"/>
    <property type="match status" value="1"/>
</dbReference>
<dbReference type="Pfam" id="PF00428">
    <property type="entry name" value="Ribosomal_60s"/>
    <property type="match status" value="1"/>
</dbReference>
<accession>A0A2U1MF61</accession>
<organism evidence="5 6">
    <name type="scientific">Artemisia annua</name>
    <name type="common">Sweet wormwood</name>
    <dbReference type="NCBI Taxonomy" id="35608"/>
    <lineage>
        <taxon>Eukaryota</taxon>
        <taxon>Viridiplantae</taxon>
        <taxon>Streptophyta</taxon>
        <taxon>Embryophyta</taxon>
        <taxon>Tracheophyta</taxon>
        <taxon>Spermatophyta</taxon>
        <taxon>Magnoliopsida</taxon>
        <taxon>eudicotyledons</taxon>
        <taxon>Gunneridae</taxon>
        <taxon>Pentapetalae</taxon>
        <taxon>asterids</taxon>
        <taxon>campanulids</taxon>
        <taxon>Asterales</taxon>
        <taxon>Asteraceae</taxon>
        <taxon>Asteroideae</taxon>
        <taxon>Anthemideae</taxon>
        <taxon>Artemisiinae</taxon>
        <taxon>Artemisia</taxon>
    </lineage>
</organism>
<dbReference type="PANTHER" id="PTHR45696">
    <property type="entry name" value="60S ACIDIC RIBOSOMAL PROTEIN P1"/>
    <property type="match status" value="1"/>
</dbReference>
<dbReference type="AlphaFoldDB" id="A0A2U1MF61"/>
<dbReference type="CDD" id="cd05831">
    <property type="entry name" value="Ribosomal_P1"/>
    <property type="match status" value="1"/>
</dbReference>
<evidence type="ECO:0000313" key="5">
    <source>
        <dbReference type="EMBL" id="PWA59911.1"/>
    </source>
</evidence>
<reference evidence="5 6" key="1">
    <citation type="journal article" date="2018" name="Mol. Plant">
        <title>The genome of Artemisia annua provides insight into the evolution of Asteraceae family and artemisinin biosynthesis.</title>
        <authorList>
            <person name="Shen Q."/>
            <person name="Zhang L."/>
            <person name="Liao Z."/>
            <person name="Wang S."/>
            <person name="Yan T."/>
            <person name="Shi P."/>
            <person name="Liu M."/>
            <person name="Fu X."/>
            <person name="Pan Q."/>
            <person name="Wang Y."/>
            <person name="Lv Z."/>
            <person name="Lu X."/>
            <person name="Zhang F."/>
            <person name="Jiang W."/>
            <person name="Ma Y."/>
            <person name="Chen M."/>
            <person name="Hao X."/>
            <person name="Li L."/>
            <person name="Tang Y."/>
            <person name="Lv G."/>
            <person name="Zhou Y."/>
            <person name="Sun X."/>
            <person name="Brodelius P.E."/>
            <person name="Rose J.K.C."/>
            <person name="Tang K."/>
        </authorList>
    </citation>
    <scope>NUCLEOTIDE SEQUENCE [LARGE SCALE GENOMIC DNA]</scope>
    <source>
        <strain evidence="6">cv. Huhao1</strain>
        <tissue evidence="5">Leaf</tissue>
    </source>
</reference>
<sequence length="318" mass="35008">MQDFGADKIATLVSEANMNIESYWPGLFAKLCDKKSLDDLIINISAGGGGVSDGAAQGLSSQNKKKRLVMELRKSYPVKIRRKAMSYTCEVILLVAKLFLAKYPQQESVVQNMPVVLDFESGVILNDKESASCPRTYVIRLVVMVLDKVAARKVHVAAIGRLLLGCELDSTTVCANLIVNSDVPVAKPVATETKFGPVKSIPNQVKETSFSGDAMTDDRCDPVLIFPLYELQYMAMNRSSCIHQLMGYFPKLQQLNFHFSGCKVLSDADKSVLLSAYSNQREVCDCLLREGRVSSSQTLLVSLQHNCIQPFTVQLPGI</sequence>
<gene>
    <name evidence="5" type="ORF">CTI12_AA384600</name>
</gene>
<comment type="similarity">
    <text evidence="1">Belongs to the eukaryotic ribosomal protein P1/P2 family.</text>
</comment>
<name>A0A2U1MF61_ARTAN</name>
<dbReference type="GO" id="GO:0030295">
    <property type="term" value="F:protein kinase activator activity"/>
    <property type="evidence" value="ECO:0007669"/>
    <property type="project" value="TreeGrafter"/>
</dbReference>
<dbReference type="EMBL" id="PKPP01005494">
    <property type="protein sequence ID" value="PWA59911.1"/>
    <property type="molecule type" value="Genomic_DNA"/>
</dbReference>
<dbReference type="GO" id="GO:0003735">
    <property type="term" value="F:structural constituent of ribosome"/>
    <property type="evidence" value="ECO:0007669"/>
    <property type="project" value="TreeGrafter"/>
</dbReference>
<dbReference type="GO" id="GO:0002181">
    <property type="term" value="P:cytoplasmic translation"/>
    <property type="evidence" value="ECO:0007669"/>
    <property type="project" value="TreeGrafter"/>
</dbReference>
<evidence type="ECO:0000256" key="2">
    <source>
        <dbReference type="ARBA" id="ARBA00011266"/>
    </source>
</evidence>
<keyword evidence="4" id="KW-0687">Ribonucleoprotein</keyword>